<reference evidence="2 3" key="1">
    <citation type="journal article" date="2017" name="ISME J.">
        <title>Genome of 'Ca. Desulfovibrio trichonymphae', an H2-oxidizing bacterium in a tripartite symbiotic system within a protist cell in the termite gut.</title>
        <authorList>
            <person name="Kuwahara H."/>
            <person name="Yuki M."/>
            <person name="Izawa K."/>
            <person name="Ohkuma M."/>
            <person name="Hongoh Y."/>
        </authorList>
    </citation>
    <scope>NUCLEOTIDE SEQUENCE [LARGE SCALE GENOMIC DNA]</scope>
    <source>
        <strain evidence="2 3">Rs-N31</strain>
    </source>
</reference>
<evidence type="ECO:0000256" key="1">
    <source>
        <dbReference type="SAM" id="MobiDB-lite"/>
    </source>
</evidence>
<sequence length="171" mass="18457">MMAGPPASAGEPAPEALGIEGAFFLPLRVIAANGGPVLHFLKPDSPLLPDFTSGFGEIYFSEALPGAVKAWKRHRRQTQLFAVPCGRLTIALYDGRPASSSCGLLHELILGRPDHYGLLHIPRGIWYGFAALGQNPALVCNCADMPHAPDESERRPPDDPTIPYRWSGTFA</sequence>
<dbReference type="AlphaFoldDB" id="A0A1J1DVV8"/>
<feature type="compositionally biased region" description="Basic and acidic residues" evidence="1">
    <location>
        <begin position="147"/>
        <end position="158"/>
    </location>
</feature>
<keyword evidence="3" id="KW-1185">Reference proteome</keyword>
<proteinExistence type="predicted"/>
<dbReference type="Proteomes" id="UP000242645">
    <property type="component" value="Chromosome"/>
</dbReference>
<dbReference type="Gene3D" id="2.60.120.10">
    <property type="entry name" value="Jelly Rolls"/>
    <property type="match status" value="1"/>
</dbReference>
<evidence type="ECO:0000313" key="2">
    <source>
        <dbReference type="EMBL" id="BAV91996.1"/>
    </source>
</evidence>
<dbReference type="KEGG" id="dtr:RSDT_0484"/>
<feature type="region of interest" description="Disordered" evidence="1">
    <location>
        <begin position="147"/>
        <end position="171"/>
    </location>
</feature>
<organism evidence="2 3">
    <name type="scientific">Candidatus Desulfovibrio trichonymphae</name>
    <dbReference type="NCBI Taxonomy" id="1725232"/>
    <lineage>
        <taxon>Bacteria</taxon>
        <taxon>Pseudomonadati</taxon>
        <taxon>Thermodesulfobacteriota</taxon>
        <taxon>Desulfovibrionia</taxon>
        <taxon>Desulfovibrionales</taxon>
        <taxon>Desulfovibrionaceae</taxon>
        <taxon>Desulfovibrio</taxon>
    </lineage>
</organism>
<dbReference type="SUPFAM" id="SSF51182">
    <property type="entry name" value="RmlC-like cupins"/>
    <property type="match status" value="1"/>
</dbReference>
<dbReference type="EMBL" id="AP017368">
    <property type="protein sequence ID" value="BAV91996.1"/>
    <property type="molecule type" value="Genomic_DNA"/>
</dbReference>
<evidence type="ECO:0000313" key="3">
    <source>
        <dbReference type="Proteomes" id="UP000242645"/>
    </source>
</evidence>
<gene>
    <name evidence="2" type="primary">rfbC</name>
    <name evidence="2" type="ORF">RSDT_0484</name>
</gene>
<dbReference type="InterPro" id="IPR014710">
    <property type="entry name" value="RmlC-like_jellyroll"/>
</dbReference>
<accession>A0A1J1DVV8</accession>
<dbReference type="InterPro" id="IPR011051">
    <property type="entry name" value="RmlC_Cupin_sf"/>
</dbReference>
<protein>
    <submittedName>
        <fullName evidence="2">dTDP-4-dehydrorhamnose 3,5-epimerase</fullName>
    </submittedName>
</protein>
<name>A0A1J1DVV8_9BACT</name>